<dbReference type="Pfam" id="PF06766">
    <property type="entry name" value="Hydrophobin_2"/>
    <property type="match status" value="1"/>
</dbReference>
<dbReference type="OrthoDB" id="4500971at2759"/>
<keyword evidence="3" id="KW-1015">Disulfide bond</keyword>
<dbReference type="Proteomes" id="UP000039046">
    <property type="component" value="Unassembled WGS sequence"/>
</dbReference>
<dbReference type="PANTHER" id="PTHR42341">
    <property type="entry name" value="HYDROPHOBIN"/>
    <property type="match status" value="1"/>
</dbReference>
<dbReference type="InterPro" id="IPR010636">
    <property type="entry name" value="Class_II_hydrophobin"/>
</dbReference>
<dbReference type="HOGENOM" id="CLU_1321719_0_0_1"/>
<keyword evidence="6" id="KW-1185">Reference proteome</keyword>
<accession>A0A0A1TGU9</accession>
<dbReference type="CDD" id="cd23508">
    <property type="entry name" value="hydrophobin_II"/>
    <property type="match status" value="1"/>
</dbReference>
<dbReference type="InterPro" id="IPR036686">
    <property type="entry name" value="Class_II_Hydrophobin_sf"/>
</dbReference>
<comment type="similarity">
    <text evidence="2">Belongs to the cerato-ulmin hydrophobin family.</text>
</comment>
<protein>
    <recommendedName>
        <fullName evidence="7">Hydrophobin</fullName>
    </recommendedName>
</protein>
<evidence type="ECO:0000256" key="4">
    <source>
        <dbReference type="SAM" id="SignalP"/>
    </source>
</evidence>
<organism evidence="5 6">
    <name type="scientific">[Torrubiella] hemipterigena</name>
    <dbReference type="NCBI Taxonomy" id="1531966"/>
    <lineage>
        <taxon>Eukaryota</taxon>
        <taxon>Fungi</taxon>
        <taxon>Dikarya</taxon>
        <taxon>Ascomycota</taxon>
        <taxon>Pezizomycotina</taxon>
        <taxon>Sordariomycetes</taxon>
        <taxon>Hypocreomycetidae</taxon>
        <taxon>Hypocreales</taxon>
        <taxon>Clavicipitaceae</taxon>
        <taxon>Clavicipitaceae incertae sedis</taxon>
        <taxon>'Torrubiella' clade</taxon>
    </lineage>
</organism>
<dbReference type="GO" id="GO:0005576">
    <property type="term" value="C:extracellular region"/>
    <property type="evidence" value="ECO:0007669"/>
    <property type="project" value="InterPro"/>
</dbReference>
<feature type="chain" id="PRO_5012723351" description="Hydrophobin" evidence="4">
    <location>
        <begin position="16"/>
        <end position="208"/>
    </location>
</feature>
<sequence length="208" mass="18819">MQFTLGLCLAGLAVAAPAPQLGALTGTLGGVTGGLGGATGALGGVTGALGGATGALGGATGALGGVTNGVTGGLGGATGALGGVTGAVGGLTNSATGAVGGATGALGGVTGTVTGAAGSVTTPGASSGETTPASDPDYKACTSLLSSNLNCCATDIEGLVDLDCAPPKKTPGSAKEFEQICASVGQQPRCCALTLLGQGVLCGKVVGL</sequence>
<evidence type="ECO:0000256" key="2">
    <source>
        <dbReference type="ARBA" id="ARBA00009576"/>
    </source>
</evidence>
<comment type="subcellular location">
    <subcellularLocation>
        <location evidence="1">Cell envelope</location>
    </subcellularLocation>
</comment>
<evidence type="ECO:0000256" key="1">
    <source>
        <dbReference type="ARBA" id="ARBA00004196"/>
    </source>
</evidence>
<dbReference type="STRING" id="1531966.A0A0A1TGU9"/>
<evidence type="ECO:0000313" key="5">
    <source>
        <dbReference type="EMBL" id="CEJ89543.1"/>
    </source>
</evidence>
<dbReference type="SUPFAM" id="SSF101751">
    <property type="entry name" value="Hydrophobin II, HfbII"/>
    <property type="match status" value="1"/>
</dbReference>
<keyword evidence="4" id="KW-0732">Signal</keyword>
<dbReference type="AlphaFoldDB" id="A0A0A1TGU9"/>
<reference evidence="5 6" key="1">
    <citation type="journal article" date="2015" name="Genome Announc.">
        <title>Draft Genome Sequence and Gene Annotation of the Entomopathogenic Fungus Verticillium hemipterigenum.</title>
        <authorList>
            <person name="Horn F."/>
            <person name="Habel A."/>
            <person name="Scharf D.H."/>
            <person name="Dworschak J."/>
            <person name="Brakhage A.A."/>
            <person name="Guthke R."/>
            <person name="Hertweck C."/>
            <person name="Linde J."/>
        </authorList>
    </citation>
    <scope>NUCLEOTIDE SEQUENCE [LARGE SCALE GENOMIC DNA]</scope>
</reference>
<feature type="signal peptide" evidence="4">
    <location>
        <begin position="1"/>
        <end position="15"/>
    </location>
</feature>
<name>A0A0A1TGU9_9HYPO</name>
<dbReference type="PANTHER" id="PTHR42341:SF1">
    <property type="entry name" value="HYDROPHOBIN"/>
    <property type="match status" value="1"/>
</dbReference>
<dbReference type="EMBL" id="CDHN01000002">
    <property type="protein sequence ID" value="CEJ89543.1"/>
    <property type="molecule type" value="Genomic_DNA"/>
</dbReference>
<proteinExistence type="inferred from homology"/>
<evidence type="ECO:0000313" key="6">
    <source>
        <dbReference type="Proteomes" id="UP000039046"/>
    </source>
</evidence>
<gene>
    <name evidence="5" type="ORF">VHEMI05384</name>
</gene>
<evidence type="ECO:0008006" key="7">
    <source>
        <dbReference type="Google" id="ProtNLM"/>
    </source>
</evidence>
<dbReference type="Gene3D" id="3.20.120.10">
    <property type="entry name" value="Hydrophobin"/>
    <property type="match status" value="1"/>
</dbReference>
<evidence type="ECO:0000256" key="3">
    <source>
        <dbReference type="ARBA" id="ARBA00023157"/>
    </source>
</evidence>